<keyword evidence="1" id="KW-0732">Signal</keyword>
<feature type="signal peptide" evidence="1">
    <location>
        <begin position="1"/>
        <end position="41"/>
    </location>
</feature>
<proteinExistence type="predicted"/>
<organism evidence="2 3">
    <name type="scientific">Corynebacterium pseudogenitalium</name>
    <dbReference type="NCBI Taxonomy" id="38303"/>
    <lineage>
        <taxon>Bacteria</taxon>
        <taxon>Bacillati</taxon>
        <taxon>Actinomycetota</taxon>
        <taxon>Actinomycetes</taxon>
        <taxon>Mycobacteriales</taxon>
        <taxon>Corynebacteriaceae</taxon>
        <taxon>Corynebacterium</taxon>
    </lineage>
</organism>
<evidence type="ECO:0000313" key="2">
    <source>
        <dbReference type="EMBL" id="MCQ4614579.1"/>
    </source>
</evidence>
<dbReference type="Proteomes" id="UP001205080">
    <property type="component" value="Unassembled WGS sequence"/>
</dbReference>
<comment type="caution">
    <text evidence="2">The sequence shown here is derived from an EMBL/GenBank/DDBJ whole genome shotgun (WGS) entry which is preliminary data.</text>
</comment>
<accession>A0ABD4TST9</accession>
<protein>
    <submittedName>
        <fullName evidence="2">Uncharacterized protein</fullName>
    </submittedName>
</protein>
<dbReference type="EMBL" id="JAGPYW010000007">
    <property type="protein sequence ID" value="MCQ4614579.1"/>
    <property type="molecule type" value="Genomic_DNA"/>
</dbReference>
<reference evidence="2 3" key="1">
    <citation type="submission" date="2021-04" db="EMBL/GenBank/DDBJ databases">
        <title>Corynebacterium genitalium sp. nov. and Corynebacterium genitalium sp. nov., two new species of the genus Corynebacterium.</title>
        <authorList>
            <person name="Jaen-Luchoro D."/>
            <person name="Pinyeiro-Iglesias B."/>
            <person name="Al-Shaer S."/>
            <person name="Karlsson R."/>
            <person name="Gonzales-Siles L."/>
            <person name="Cardew S."/>
            <person name="Jensie-Markopolous S."/>
            <person name="Ohlen M."/>
            <person name="Inganas E."/>
            <person name="Moore E.R.B."/>
        </authorList>
    </citation>
    <scope>NUCLEOTIDE SEQUENCE [LARGE SCALE GENOMIC DNA]</scope>
    <source>
        <strain evidence="2 3">CCUG 55013</strain>
    </source>
</reference>
<dbReference type="RefSeq" id="WP_143000836.1">
    <property type="nucleotide sequence ID" value="NZ_JAGPYW010000007.1"/>
</dbReference>
<gene>
    <name evidence="2" type="ORF">KBX22_07535</name>
</gene>
<evidence type="ECO:0000313" key="3">
    <source>
        <dbReference type="Proteomes" id="UP001205080"/>
    </source>
</evidence>
<name>A0ABD4TST9_9CORY</name>
<dbReference type="AlphaFoldDB" id="A0ABD4TST9"/>
<sequence length="168" mass="18473">MIFRKVGIEVKANNFRRRIIATVLGASLLCGVPIAPTYASAEDASDFKSMLDAHNTKFKVFSVVQGQEAYEYRGLGSSVKSLGLVRTDGSWRFHGCPDDTWRYFGLTNFDANENDGVGTYDRFQKAVEDNRAACDASLQSIVDTATKQQWNRSMEALVADEAALSTAA</sequence>
<evidence type="ECO:0000256" key="1">
    <source>
        <dbReference type="SAM" id="SignalP"/>
    </source>
</evidence>
<feature type="chain" id="PRO_5044786531" evidence="1">
    <location>
        <begin position="42"/>
        <end position="168"/>
    </location>
</feature>